<dbReference type="Proteomes" id="UP000286976">
    <property type="component" value="Unassembled WGS sequence"/>
</dbReference>
<dbReference type="RefSeq" id="WP_126756439.1">
    <property type="nucleotide sequence ID" value="NZ_PIPQ01000001.1"/>
</dbReference>
<evidence type="ECO:0000256" key="1">
    <source>
        <dbReference type="ARBA" id="ARBA00022723"/>
    </source>
</evidence>
<dbReference type="Gene3D" id="1.25.40.10">
    <property type="entry name" value="Tetratricopeptide repeat domain"/>
    <property type="match status" value="1"/>
</dbReference>
<dbReference type="InterPro" id="IPR051012">
    <property type="entry name" value="CellSynth/LPSAsmb/PSIAsmb"/>
</dbReference>
<dbReference type="InterPro" id="IPR041166">
    <property type="entry name" value="Rubredoxin_2"/>
</dbReference>
<accession>A0A432X9F0</accession>
<name>A0A432X9F0_9GAMM</name>
<dbReference type="SUPFAM" id="SSF48452">
    <property type="entry name" value="TPR-like"/>
    <property type="match status" value="1"/>
</dbReference>
<feature type="binding site" evidence="4">
    <location>
        <position position="356"/>
    </location>
    <ligand>
        <name>Fe cation</name>
        <dbReference type="ChEBI" id="CHEBI:24875"/>
    </ligand>
</feature>
<gene>
    <name evidence="4" type="primary">lapB</name>
    <name evidence="6" type="ORF">CWE15_02370</name>
</gene>
<dbReference type="InterPro" id="IPR030865">
    <property type="entry name" value="LapB"/>
</dbReference>
<feature type="binding site" evidence="4">
    <location>
        <position position="353"/>
    </location>
    <ligand>
        <name>Fe cation</name>
        <dbReference type="ChEBI" id="CHEBI:24875"/>
    </ligand>
</feature>
<dbReference type="NCBIfam" id="NF008753">
    <property type="entry name" value="PRK11788.1-1"/>
    <property type="match status" value="1"/>
</dbReference>
<keyword evidence="4" id="KW-0408">Iron</keyword>
<dbReference type="Pfam" id="PF13176">
    <property type="entry name" value="TPR_7"/>
    <property type="match status" value="1"/>
</dbReference>
<reference evidence="6 7" key="1">
    <citation type="journal article" date="2011" name="Front. Microbiol.">
        <title>Genomic signatures of strain selection and enhancement in Bacillus atrophaeus var. globigii, a historical biowarfare simulant.</title>
        <authorList>
            <person name="Gibbons H.S."/>
            <person name="Broomall S.M."/>
            <person name="McNew L.A."/>
            <person name="Daligault H."/>
            <person name="Chapman C."/>
            <person name="Bruce D."/>
            <person name="Karavis M."/>
            <person name="Krepps M."/>
            <person name="McGregor P.A."/>
            <person name="Hong C."/>
            <person name="Park K.H."/>
            <person name="Akmal A."/>
            <person name="Feldman A."/>
            <person name="Lin J.S."/>
            <person name="Chang W.E."/>
            <person name="Higgs B.W."/>
            <person name="Demirev P."/>
            <person name="Lindquist J."/>
            <person name="Liem A."/>
            <person name="Fochler E."/>
            <person name="Read T.D."/>
            <person name="Tapia R."/>
            <person name="Johnson S."/>
            <person name="Bishop-Lilly K.A."/>
            <person name="Detter C."/>
            <person name="Han C."/>
            <person name="Sozhamannan S."/>
            <person name="Rosenzweig C.N."/>
            <person name="Skowronski E.W."/>
        </authorList>
    </citation>
    <scope>NUCLEOTIDE SEQUENCE [LARGE SCALE GENOMIC DNA]</scope>
    <source>
        <strain evidence="6 7">AIT1</strain>
    </source>
</reference>
<keyword evidence="4" id="KW-1003">Cell membrane</keyword>
<feature type="binding site" evidence="4">
    <location>
        <position position="367"/>
    </location>
    <ligand>
        <name>Fe cation</name>
        <dbReference type="ChEBI" id="CHEBI:24875"/>
    </ligand>
</feature>
<keyword evidence="3 4" id="KW-0802">TPR repeat</keyword>
<evidence type="ECO:0000259" key="5">
    <source>
        <dbReference type="Pfam" id="PF18073"/>
    </source>
</evidence>
<dbReference type="PANTHER" id="PTHR45586">
    <property type="entry name" value="TPR REPEAT-CONTAINING PROTEIN PA4667"/>
    <property type="match status" value="1"/>
</dbReference>
<dbReference type="GO" id="GO:0009898">
    <property type="term" value="C:cytoplasmic side of plasma membrane"/>
    <property type="evidence" value="ECO:0007669"/>
    <property type="project" value="UniProtKB-UniRule"/>
</dbReference>
<keyword evidence="2 4" id="KW-0677">Repeat</keyword>
<dbReference type="NCBIfam" id="NF008757">
    <property type="entry name" value="PRK11788.1-5"/>
    <property type="match status" value="1"/>
</dbReference>
<comment type="subcellular location">
    <subcellularLocation>
        <location evidence="4">Cell inner membrane</location>
        <topology evidence="4">Single-pass membrane protein</topology>
        <orientation evidence="4">Cytoplasmic side</orientation>
    </subcellularLocation>
</comment>
<dbReference type="Pfam" id="PF18073">
    <property type="entry name" value="Zn_ribbon_LapB"/>
    <property type="match status" value="1"/>
</dbReference>
<protein>
    <recommendedName>
        <fullName evidence="4">Lipopolysaccharide assembly protein B</fullName>
    </recommendedName>
</protein>
<feature type="binding site" evidence="4">
    <location>
        <position position="370"/>
    </location>
    <ligand>
        <name>Fe cation</name>
        <dbReference type="ChEBI" id="CHEBI:24875"/>
    </ligand>
</feature>
<keyword evidence="4" id="KW-0812">Transmembrane</keyword>
<dbReference type="AlphaFoldDB" id="A0A432X9F0"/>
<dbReference type="NCBIfam" id="NF008756">
    <property type="entry name" value="PRK11788.1-4"/>
    <property type="match status" value="1"/>
</dbReference>
<keyword evidence="4" id="KW-0997">Cell inner membrane</keyword>
<keyword evidence="1 4" id="KW-0479">Metal-binding</keyword>
<evidence type="ECO:0000256" key="4">
    <source>
        <dbReference type="HAMAP-Rule" id="MF_00994"/>
    </source>
</evidence>
<organism evidence="6 7">
    <name type="scientific">Aliidiomarina taiwanensis</name>
    <dbReference type="NCBI Taxonomy" id="946228"/>
    <lineage>
        <taxon>Bacteria</taxon>
        <taxon>Pseudomonadati</taxon>
        <taxon>Pseudomonadota</taxon>
        <taxon>Gammaproteobacteria</taxon>
        <taxon>Alteromonadales</taxon>
        <taxon>Idiomarinaceae</taxon>
        <taxon>Aliidiomarina</taxon>
    </lineage>
</organism>
<keyword evidence="7" id="KW-1185">Reference proteome</keyword>
<dbReference type="EMBL" id="PIPQ01000001">
    <property type="protein sequence ID" value="RUO44042.1"/>
    <property type="molecule type" value="Genomic_DNA"/>
</dbReference>
<proteinExistence type="inferred from homology"/>
<dbReference type="GO" id="GO:0046890">
    <property type="term" value="P:regulation of lipid biosynthetic process"/>
    <property type="evidence" value="ECO:0007669"/>
    <property type="project" value="UniProtKB-UniRule"/>
</dbReference>
<keyword evidence="4" id="KW-0472">Membrane</keyword>
<keyword evidence="4" id="KW-1133">Transmembrane helix</keyword>
<dbReference type="OrthoDB" id="507476at2"/>
<dbReference type="HAMAP" id="MF_00994">
    <property type="entry name" value="LPS_assembly_LapB"/>
    <property type="match status" value="1"/>
</dbReference>
<dbReference type="GO" id="GO:0008653">
    <property type="term" value="P:lipopolysaccharide metabolic process"/>
    <property type="evidence" value="ECO:0007669"/>
    <property type="project" value="InterPro"/>
</dbReference>
<evidence type="ECO:0000256" key="2">
    <source>
        <dbReference type="ARBA" id="ARBA00022737"/>
    </source>
</evidence>
<dbReference type="InterPro" id="IPR019734">
    <property type="entry name" value="TPR_rpt"/>
</dbReference>
<evidence type="ECO:0000313" key="7">
    <source>
        <dbReference type="Proteomes" id="UP000286976"/>
    </source>
</evidence>
<evidence type="ECO:0000256" key="3">
    <source>
        <dbReference type="ARBA" id="ARBA00022803"/>
    </source>
</evidence>
<comment type="function">
    <text evidence="4">Modulates cellular lipopolysaccharide (LPS) levels by regulating LpxC, which is involved in lipid A biosynthesis. May act by modulating the proteolytic activity of FtsH towards LpxC. May also coordinate assembly of proteins involved in LPS synthesis at the plasma membrane.</text>
</comment>
<evidence type="ECO:0000313" key="6">
    <source>
        <dbReference type="EMBL" id="RUO44042.1"/>
    </source>
</evidence>
<dbReference type="GO" id="GO:0005506">
    <property type="term" value="F:iron ion binding"/>
    <property type="evidence" value="ECO:0007669"/>
    <property type="project" value="UniProtKB-UniRule"/>
</dbReference>
<feature type="topological domain" description="Cytoplasmic" evidence="4">
    <location>
        <begin position="21"/>
        <end position="385"/>
    </location>
</feature>
<feature type="domain" description="LapB rubredoxin metal binding" evidence="5">
    <location>
        <begin position="351"/>
        <end position="378"/>
    </location>
</feature>
<comment type="caution">
    <text evidence="6">The sequence shown here is derived from an EMBL/GenBank/DDBJ whole genome shotgun (WGS) entry which is preliminary data.</text>
</comment>
<dbReference type="InterPro" id="IPR011990">
    <property type="entry name" value="TPR-like_helical_dom_sf"/>
</dbReference>
<dbReference type="PANTHER" id="PTHR45586:SF1">
    <property type="entry name" value="LIPOPOLYSACCHARIDE ASSEMBLY PROTEIN B"/>
    <property type="match status" value="1"/>
</dbReference>
<comment type="similarity">
    <text evidence="4">Belongs to the LapB family.</text>
</comment>
<sequence>MLELLFLLLPVAAAYGWFMGRNSVRQEQRREQEEFSKSYVAGLNLLLSEQSDKAVDMFIDMLDVDSETIETHWALGNLFRRRGEVERAIRIHRNLIARPSLTEPQRLQAMLELGKDYLAAGLYDRAEKMLAELSVHKPYREASEQLLLQIYEATNDWDKAIRVALKIRRYDASVSLKIAHYYCELASVQDDVESVLKLYEKALKHDKSSARARLALGHWWLEQKNYSHALDYLLPILTTAPDFTPEALPFIESAYEGLNDRESLMACLHDIVLEQPCATAVVMLAEHVAEANNNEDAEQFILTALQRNPTMKGFHKLIELHTKKATPGTERSSLELLGGIVAQQLKLRTKYQCGQCGFSAQSLYWHCPSCKSWGRMKPTRGLDGE</sequence>